<evidence type="ECO:0000256" key="3">
    <source>
        <dbReference type="SAM" id="MobiDB-lite"/>
    </source>
</evidence>
<evidence type="ECO:0000256" key="2">
    <source>
        <dbReference type="ARBA" id="ARBA00046328"/>
    </source>
</evidence>
<protein>
    <recommendedName>
        <fullName evidence="4">SAP domain-containing protein</fullName>
    </recommendedName>
</protein>
<dbReference type="AlphaFoldDB" id="A0A4P9X988"/>
<organism evidence="5 6">
    <name type="scientific">Caulochytrium protostelioides</name>
    <dbReference type="NCBI Taxonomy" id="1555241"/>
    <lineage>
        <taxon>Eukaryota</taxon>
        <taxon>Fungi</taxon>
        <taxon>Fungi incertae sedis</taxon>
        <taxon>Chytridiomycota</taxon>
        <taxon>Chytridiomycota incertae sedis</taxon>
        <taxon>Chytridiomycetes</taxon>
        <taxon>Caulochytriales</taxon>
        <taxon>Caulochytriaceae</taxon>
        <taxon>Caulochytrium</taxon>
    </lineage>
</organism>
<dbReference type="GO" id="GO:0016973">
    <property type="term" value="P:poly(A)+ mRNA export from nucleus"/>
    <property type="evidence" value="ECO:0007669"/>
    <property type="project" value="TreeGrafter"/>
</dbReference>
<dbReference type="PANTHER" id="PTHR46551:SF1">
    <property type="entry name" value="SAP DOMAIN-CONTAINING RIBONUCLEOPROTEIN"/>
    <property type="match status" value="1"/>
</dbReference>
<feature type="compositionally biased region" description="Low complexity" evidence="3">
    <location>
        <begin position="167"/>
        <end position="184"/>
    </location>
</feature>
<proteinExistence type="inferred from homology"/>
<dbReference type="PANTHER" id="PTHR46551">
    <property type="entry name" value="SAP DOMAIN-CONTAINING RIBONUCLEOPROTEIN"/>
    <property type="match status" value="1"/>
</dbReference>
<evidence type="ECO:0000259" key="4">
    <source>
        <dbReference type="PROSITE" id="PS50800"/>
    </source>
</evidence>
<reference evidence="6" key="1">
    <citation type="journal article" date="2018" name="Nat. Microbiol.">
        <title>Leveraging single-cell genomics to expand the fungal tree of life.</title>
        <authorList>
            <person name="Ahrendt S.R."/>
            <person name="Quandt C.A."/>
            <person name="Ciobanu D."/>
            <person name="Clum A."/>
            <person name="Salamov A."/>
            <person name="Andreopoulos B."/>
            <person name="Cheng J.F."/>
            <person name="Woyke T."/>
            <person name="Pelin A."/>
            <person name="Henrissat B."/>
            <person name="Reynolds N.K."/>
            <person name="Benny G.L."/>
            <person name="Smith M.E."/>
            <person name="James T.Y."/>
            <person name="Grigoriev I.V."/>
        </authorList>
    </citation>
    <scope>NUCLEOTIDE SEQUENCE [LARGE SCALE GENOMIC DNA]</scope>
    <source>
        <strain evidence="6">ATCC 52028</strain>
    </source>
</reference>
<comment type="similarity">
    <text evidence="2">Belongs to the SAP domain-containing ribonucleoprotein family.</text>
</comment>
<dbReference type="SMART" id="SM00513">
    <property type="entry name" value="SAP"/>
    <property type="match status" value="1"/>
</dbReference>
<name>A0A4P9X988_9FUNG</name>
<dbReference type="STRING" id="1555241.A0A4P9X988"/>
<feature type="region of interest" description="Disordered" evidence="3">
    <location>
        <begin position="54"/>
        <end position="219"/>
    </location>
</feature>
<feature type="compositionally biased region" description="Low complexity" evidence="3">
    <location>
        <begin position="89"/>
        <end position="113"/>
    </location>
</feature>
<evidence type="ECO:0000313" key="5">
    <source>
        <dbReference type="EMBL" id="RKP01640.1"/>
    </source>
</evidence>
<evidence type="ECO:0000313" key="6">
    <source>
        <dbReference type="Proteomes" id="UP000274922"/>
    </source>
</evidence>
<keyword evidence="1" id="KW-0597">Phosphoprotein</keyword>
<gene>
    <name evidence="5" type="ORF">CXG81DRAFT_25675</name>
</gene>
<dbReference type="InterPro" id="IPR036361">
    <property type="entry name" value="SAP_dom_sf"/>
</dbReference>
<dbReference type="Proteomes" id="UP000274922">
    <property type="component" value="Unassembled WGS sequence"/>
</dbReference>
<feature type="compositionally biased region" description="Low complexity" evidence="3">
    <location>
        <begin position="54"/>
        <end position="81"/>
    </location>
</feature>
<dbReference type="SUPFAM" id="SSF68906">
    <property type="entry name" value="SAP domain"/>
    <property type="match status" value="1"/>
</dbReference>
<dbReference type="EMBL" id="ML014165">
    <property type="protein sequence ID" value="RKP01640.1"/>
    <property type="molecule type" value="Genomic_DNA"/>
</dbReference>
<dbReference type="Gene3D" id="1.10.720.30">
    <property type="entry name" value="SAP domain"/>
    <property type="match status" value="1"/>
</dbReference>
<evidence type="ECO:0000256" key="1">
    <source>
        <dbReference type="ARBA" id="ARBA00022553"/>
    </source>
</evidence>
<dbReference type="PROSITE" id="PS50800">
    <property type="entry name" value="SAP"/>
    <property type="match status" value="1"/>
</dbReference>
<dbReference type="GO" id="GO:0005634">
    <property type="term" value="C:nucleus"/>
    <property type="evidence" value="ECO:0007669"/>
    <property type="project" value="TreeGrafter"/>
</dbReference>
<dbReference type="Pfam" id="PF02037">
    <property type="entry name" value="SAP"/>
    <property type="match status" value="1"/>
</dbReference>
<accession>A0A4P9X988</accession>
<dbReference type="OrthoDB" id="272357at2759"/>
<dbReference type="InterPro" id="IPR052240">
    <property type="entry name" value="SAP_domain_ribonucleoprotein"/>
</dbReference>
<sequence>MADLNKLKVAELKEMLAARSLETTGKKDVLVARLHDVMAAEMAAAGLGTDLRPTSPVHPAAAAPAPVAVPESPVKPAAAAPAPAPASPVRPASPIKTALAPSTAAPAAANNAVPSPPADGVVPDKPLAEETPEEARRRKRAERFGVPYIPPVVAQAGRAAQGKRKAAAAATTAADASSAAAPPAKRSVPESKPKPQPVSAESQEKLRRRAERFGLASKA</sequence>
<feature type="domain" description="SAP" evidence="4">
    <location>
        <begin position="4"/>
        <end position="38"/>
    </location>
</feature>
<dbReference type="InterPro" id="IPR003034">
    <property type="entry name" value="SAP_dom"/>
</dbReference>
<keyword evidence="6" id="KW-1185">Reference proteome</keyword>